<dbReference type="RefSeq" id="XP_047739605.1">
    <property type="nucleotide sequence ID" value="XM_047883649.1"/>
</dbReference>
<feature type="region of interest" description="Disordered" evidence="1">
    <location>
        <begin position="12"/>
        <end position="58"/>
    </location>
</feature>
<feature type="compositionally biased region" description="Basic and acidic residues" evidence="1">
    <location>
        <begin position="190"/>
        <end position="204"/>
    </location>
</feature>
<keyword evidence="2" id="KW-0472">Membrane</keyword>
<dbReference type="Proteomes" id="UP000694843">
    <property type="component" value="Unplaced"/>
</dbReference>
<feature type="domain" description="DUF7042" evidence="3">
    <location>
        <begin position="323"/>
        <end position="455"/>
    </location>
</feature>
<organism evidence="5 6">
    <name type="scientific">Hyalella azteca</name>
    <name type="common">Amphipod</name>
    <dbReference type="NCBI Taxonomy" id="294128"/>
    <lineage>
        <taxon>Eukaryota</taxon>
        <taxon>Metazoa</taxon>
        <taxon>Ecdysozoa</taxon>
        <taxon>Arthropoda</taxon>
        <taxon>Crustacea</taxon>
        <taxon>Multicrustacea</taxon>
        <taxon>Malacostraca</taxon>
        <taxon>Eumalacostraca</taxon>
        <taxon>Peracarida</taxon>
        <taxon>Amphipoda</taxon>
        <taxon>Senticaudata</taxon>
        <taxon>Talitrida</taxon>
        <taxon>Talitroidea</taxon>
        <taxon>Hyalellidae</taxon>
        <taxon>Hyalella</taxon>
    </lineage>
</organism>
<feature type="transmembrane region" description="Helical" evidence="2">
    <location>
        <begin position="785"/>
        <end position="805"/>
    </location>
</feature>
<gene>
    <name evidence="6" type="primary">LOC125178873</name>
</gene>
<dbReference type="OrthoDB" id="9982946at2759"/>
<feature type="region of interest" description="Disordered" evidence="1">
    <location>
        <begin position="251"/>
        <end position="309"/>
    </location>
</feature>
<dbReference type="InterPro" id="IPR055471">
    <property type="entry name" value="DUF7043"/>
</dbReference>
<keyword evidence="5" id="KW-1185">Reference proteome</keyword>
<dbReference type="Pfam" id="PF23069">
    <property type="entry name" value="DUF7042"/>
    <property type="match status" value="1"/>
</dbReference>
<name>A0A979FU25_HYAAZ</name>
<evidence type="ECO:0000256" key="1">
    <source>
        <dbReference type="SAM" id="MobiDB-lite"/>
    </source>
</evidence>
<evidence type="ECO:0000259" key="4">
    <source>
        <dbReference type="Pfam" id="PF23070"/>
    </source>
</evidence>
<dbReference type="PANTHER" id="PTHR22255:SF1">
    <property type="entry name" value="LD32918P"/>
    <property type="match status" value="1"/>
</dbReference>
<dbReference type="GO" id="GO:0042060">
    <property type="term" value="P:wound healing"/>
    <property type="evidence" value="ECO:0007669"/>
    <property type="project" value="TreeGrafter"/>
</dbReference>
<keyword evidence="2" id="KW-0812">Transmembrane</keyword>
<evidence type="ECO:0000313" key="5">
    <source>
        <dbReference type="Proteomes" id="UP000694843"/>
    </source>
</evidence>
<evidence type="ECO:0000313" key="6">
    <source>
        <dbReference type="RefSeq" id="XP_047739605.1"/>
    </source>
</evidence>
<feature type="compositionally biased region" description="Gly residues" evidence="1">
    <location>
        <begin position="279"/>
        <end position="308"/>
    </location>
</feature>
<dbReference type="Pfam" id="PF23070">
    <property type="entry name" value="DUF7043"/>
    <property type="match status" value="1"/>
</dbReference>
<evidence type="ECO:0000256" key="2">
    <source>
        <dbReference type="SAM" id="Phobius"/>
    </source>
</evidence>
<keyword evidence="2" id="KW-1133">Transmembrane helix</keyword>
<dbReference type="AlphaFoldDB" id="A0A979FU25"/>
<reference evidence="6" key="1">
    <citation type="submission" date="2025-08" db="UniProtKB">
        <authorList>
            <consortium name="RefSeq"/>
        </authorList>
    </citation>
    <scope>IDENTIFICATION</scope>
    <source>
        <tissue evidence="6">Whole organism</tissue>
    </source>
</reference>
<dbReference type="InterPro" id="IPR055470">
    <property type="entry name" value="DUF7042"/>
</dbReference>
<dbReference type="PANTHER" id="PTHR22255">
    <property type="entry name" value="LP06548P"/>
    <property type="match status" value="1"/>
</dbReference>
<proteinExistence type="predicted"/>
<feature type="region of interest" description="Disordered" evidence="1">
    <location>
        <begin position="190"/>
        <end position="225"/>
    </location>
</feature>
<dbReference type="KEGG" id="hazt:125178873"/>
<sequence length="807" mass="88276">MVRSWNVVERFDGPCDFRPGKPPVRRPRNPARPQPDWLTSSTPADAARSHNASHNYSLQREGSLADILEPQESVNGSELVISEKKSVSQGKDLPSEHKGLFAVPMIQKTSKYKTGISVNKMDQLQSKLIEIEIIQTVNIEKLCAPLDSVFQGGRPRSKDFAGSSVNDMQHSSKTFDVKAPNFKNFNASGKDSRSSFVHPHEHHTFTHHQSVGANHESHATNSHSSLDYFSPTKNFNLSRVETNSAGNFDLSVGQVKGNTPKNVGGSAPGDLGDGAPRDLGGGTPGHGGDGAPGHGGHGAPGDGGGGAPAGVVLHRRAPTPVECLSFLRGRYALAWRDAHSSSAWCTHPQATLSSCQLTGERFTADIQHMTVVYRSCPGVRQSYDSEVTYSCLGTWHVGTMLYVAVANLQHADEEERYRCFMQDLQETQLVIGASKNPGCATLSSPDSSPLLMNLTPVVPSVAATCTFPGEYQGSWQGTGRGEPRVHINSTHMVLAQYRGAREVRVVHVCLENRGKRFLLAAVPDNGCDVEYVCYEMLPRQHNIVRYRSGRHISRASFEGCDHRAFGSGARWAYDTLIADPPTSVPCPIKGRFTVSQRGSMPLTPRVVGGVTVSPMDTYPCRRRYPVLSVCEGRGYTTSTLVLDLDACADLDPYGNPVVVKGLPARFTVHWCAGLYQRVSLYIGAQVYQRISLYIGAQVYQRVSQTEVRMSASVGSACGALQTHESSWYNLSAQLSLTLTLTERLHDQCPMEVDVGEDHRRSDPRSRSLPVVFEFFSSEARPRASLVSYFLVNLVILFVVIVITHYHG</sequence>
<protein>
    <submittedName>
        <fullName evidence="6">Uncharacterized protein LOC125178873</fullName>
    </submittedName>
</protein>
<accession>A0A979FU25</accession>
<feature type="domain" description="DUF7043" evidence="4">
    <location>
        <begin position="462"/>
        <end position="571"/>
    </location>
</feature>
<dbReference type="GeneID" id="125178873"/>
<evidence type="ECO:0000259" key="3">
    <source>
        <dbReference type="Pfam" id="PF23069"/>
    </source>
</evidence>